<keyword evidence="2 4" id="KW-0732">Signal</keyword>
<evidence type="ECO:0000256" key="2">
    <source>
        <dbReference type="ARBA" id="ARBA00022729"/>
    </source>
</evidence>
<dbReference type="SMART" id="SM00365">
    <property type="entry name" value="LRR_SD22"/>
    <property type="match status" value="4"/>
</dbReference>
<dbReference type="Pfam" id="PF13855">
    <property type="entry name" value="LRR_8"/>
    <property type="match status" value="1"/>
</dbReference>
<name>A0A8S3ZE55_9EUPU</name>
<dbReference type="InterPro" id="IPR032675">
    <property type="entry name" value="LRR_dom_sf"/>
</dbReference>
<keyword evidence="3" id="KW-0677">Repeat</keyword>
<protein>
    <submittedName>
        <fullName evidence="5">Uncharacterized protein</fullName>
    </submittedName>
</protein>
<dbReference type="SMART" id="SM00369">
    <property type="entry name" value="LRR_TYP"/>
    <property type="match status" value="6"/>
</dbReference>
<sequence>MELTRNLLVLMCIGVACVVHSTAQICPYKAETCQCAGDFVECSGLRDIPPVITGTNVTRIKTASFVRGNITTVTKNSLPQGLQELYFSNQPLVQIDNNSLDNSADSLYFIEITQANLTALPAALLKLTNLSILYIDGSPIQKLDLAVLQHIGIKLTELHLKNVGITGNVDWLSNFSVLRILDLSENNRIIVPDTFLSSVRSTLRELSLASVGLTALPPGLLSLDNLDKLDLSGNKMNSSEINKLLAIPSLSKLSSLSLNSVGLEHTFNFSSLKNLTTLDLENNNISNPNEGLLPPSLSSLSLAANNLTSIATVVLGLTNLYRLDLSHNQITTIPNATFANLTRLTKLYLNNNPIKTISARGFSGLVSLDYFYIGFTNLTEIPVALSDLSNPTLHINIEGIPALSCPCQRSQELDTWFSKHNSSLFFTGYCSSSQSLDRYFVQGCIIPSETTTTVPISSTKGTGNAPVLEISSSCTFVSLLLFLSQIFAGLY</sequence>
<evidence type="ECO:0000256" key="4">
    <source>
        <dbReference type="SAM" id="SignalP"/>
    </source>
</evidence>
<dbReference type="PROSITE" id="PS51257">
    <property type="entry name" value="PROKAR_LIPOPROTEIN"/>
    <property type="match status" value="1"/>
</dbReference>
<dbReference type="InterPro" id="IPR003591">
    <property type="entry name" value="Leu-rich_rpt_typical-subtyp"/>
</dbReference>
<dbReference type="GO" id="GO:0005615">
    <property type="term" value="C:extracellular space"/>
    <property type="evidence" value="ECO:0007669"/>
    <property type="project" value="TreeGrafter"/>
</dbReference>
<dbReference type="InterPro" id="IPR001611">
    <property type="entry name" value="Leu-rich_rpt"/>
</dbReference>
<dbReference type="Proteomes" id="UP000678393">
    <property type="component" value="Unassembled WGS sequence"/>
</dbReference>
<evidence type="ECO:0000313" key="5">
    <source>
        <dbReference type="EMBL" id="CAG5127854.1"/>
    </source>
</evidence>
<dbReference type="EMBL" id="CAJHNH020002822">
    <property type="protein sequence ID" value="CAG5127854.1"/>
    <property type="molecule type" value="Genomic_DNA"/>
</dbReference>
<dbReference type="GO" id="GO:0031012">
    <property type="term" value="C:extracellular matrix"/>
    <property type="evidence" value="ECO:0007669"/>
    <property type="project" value="TreeGrafter"/>
</dbReference>
<evidence type="ECO:0000313" key="6">
    <source>
        <dbReference type="Proteomes" id="UP000678393"/>
    </source>
</evidence>
<gene>
    <name evidence="5" type="ORF">CUNI_LOCUS13412</name>
</gene>
<dbReference type="PANTHER" id="PTHR24373:SF399">
    <property type="entry name" value="LEUCINE-RICH REPEAT-CONTAINING PROTEIN 4B-LIKE"/>
    <property type="match status" value="1"/>
</dbReference>
<proteinExistence type="predicted"/>
<organism evidence="5 6">
    <name type="scientific">Candidula unifasciata</name>
    <dbReference type="NCBI Taxonomy" id="100452"/>
    <lineage>
        <taxon>Eukaryota</taxon>
        <taxon>Metazoa</taxon>
        <taxon>Spiralia</taxon>
        <taxon>Lophotrochozoa</taxon>
        <taxon>Mollusca</taxon>
        <taxon>Gastropoda</taxon>
        <taxon>Heterobranchia</taxon>
        <taxon>Euthyneura</taxon>
        <taxon>Panpulmonata</taxon>
        <taxon>Eupulmonata</taxon>
        <taxon>Stylommatophora</taxon>
        <taxon>Helicina</taxon>
        <taxon>Helicoidea</taxon>
        <taxon>Geomitridae</taxon>
        <taxon>Candidula</taxon>
    </lineage>
</organism>
<dbReference type="PROSITE" id="PS51450">
    <property type="entry name" value="LRR"/>
    <property type="match status" value="2"/>
</dbReference>
<feature type="signal peptide" evidence="4">
    <location>
        <begin position="1"/>
        <end position="23"/>
    </location>
</feature>
<dbReference type="OrthoDB" id="1055097at2759"/>
<dbReference type="AlphaFoldDB" id="A0A8S3ZE55"/>
<keyword evidence="6" id="KW-1185">Reference proteome</keyword>
<evidence type="ECO:0000256" key="1">
    <source>
        <dbReference type="ARBA" id="ARBA00022614"/>
    </source>
</evidence>
<dbReference type="Pfam" id="PF00560">
    <property type="entry name" value="LRR_1"/>
    <property type="match status" value="1"/>
</dbReference>
<evidence type="ECO:0000256" key="3">
    <source>
        <dbReference type="ARBA" id="ARBA00022737"/>
    </source>
</evidence>
<keyword evidence="1" id="KW-0433">Leucine-rich repeat</keyword>
<accession>A0A8S3ZE55</accession>
<feature type="chain" id="PRO_5035912252" evidence="4">
    <location>
        <begin position="24"/>
        <end position="491"/>
    </location>
</feature>
<dbReference type="InterPro" id="IPR050328">
    <property type="entry name" value="Dev_Immune_Receptor"/>
</dbReference>
<dbReference type="Gene3D" id="3.80.10.10">
    <property type="entry name" value="Ribonuclease Inhibitor"/>
    <property type="match status" value="3"/>
</dbReference>
<dbReference type="SUPFAM" id="SSF52047">
    <property type="entry name" value="RNI-like"/>
    <property type="match status" value="1"/>
</dbReference>
<comment type="caution">
    <text evidence="5">The sequence shown here is derived from an EMBL/GenBank/DDBJ whole genome shotgun (WGS) entry which is preliminary data.</text>
</comment>
<dbReference type="PANTHER" id="PTHR24373">
    <property type="entry name" value="SLIT RELATED LEUCINE-RICH REPEAT NEURONAL PROTEIN"/>
    <property type="match status" value="1"/>
</dbReference>
<reference evidence="5" key="1">
    <citation type="submission" date="2021-04" db="EMBL/GenBank/DDBJ databases">
        <authorList>
            <consortium name="Molecular Ecology Group"/>
        </authorList>
    </citation>
    <scope>NUCLEOTIDE SEQUENCE</scope>
</reference>